<feature type="transmembrane region" description="Helical" evidence="2">
    <location>
        <begin position="20"/>
        <end position="46"/>
    </location>
</feature>
<feature type="transmembrane region" description="Helical" evidence="2">
    <location>
        <begin position="184"/>
        <end position="204"/>
    </location>
</feature>
<keyword evidence="5" id="KW-1185">Reference proteome</keyword>
<feature type="transmembrane region" description="Helical" evidence="2">
    <location>
        <begin position="224"/>
        <end position="243"/>
    </location>
</feature>
<evidence type="ECO:0000256" key="1">
    <source>
        <dbReference type="SAM" id="MobiDB-lite"/>
    </source>
</evidence>
<keyword evidence="2" id="KW-0812">Transmembrane</keyword>
<dbReference type="OrthoDB" id="3918601at2759"/>
<feature type="domain" description="Rhodopsin" evidence="3">
    <location>
        <begin position="42"/>
        <end position="155"/>
    </location>
</feature>
<dbReference type="EMBL" id="MVGC01000001">
    <property type="protein sequence ID" value="RJE27626.1"/>
    <property type="molecule type" value="Genomic_DNA"/>
</dbReference>
<organism evidence="4 5">
    <name type="scientific">Aspergillus sclerotialis</name>
    <dbReference type="NCBI Taxonomy" id="2070753"/>
    <lineage>
        <taxon>Eukaryota</taxon>
        <taxon>Fungi</taxon>
        <taxon>Dikarya</taxon>
        <taxon>Ascomycota</taxon>
        <taxon>Pezizomycotina</taxon>
        <taxon>Eurotiomycetes</taxon>
        <taxon>Eurotiomycetidae</taxon>
        <taxon>Eurotiales</taxon>
        <taxon>Aspergillaceae</taxon>
        <taxon>Aspergillus</taxon>
        <taxon>Aspergillus subgen. Polypaecilum</taxon>
    </lineage>
</organism>
<evidence type="ECO:0000313" key="4">
    <source>
        <dbReference type="EMBL" id="RJE27626.1"/>
    </source>
</evidence>
<evidence type="ECO:0000256" key="2">
    <source>
        <dbReference type="SAM" id="Phobius"/>
    </source>
</evidence>
<feature type="transmembrane region" description="Helical" evidence="2">
    <location>
        <begin position="58"/>
        <end position="79"/>
    </location>
</feature>
<keyword evidence="2" id="KW-0472">Membrane</keyword>
<feature type="transmembrane region" description="Helical" evidence="2">
    <location>
        <begin position="107"/>
        <end position="124"/>
    </location>
</feature>
<dbReference type="STRING" id="2070753.A0A3A2ZX44"/>
<keyword evidence="2" id="KW-1133">Transmembrane helix</keyword>
<reference evidence="5" key="1">
    <citation type="submission" date="2017-02" db="EMBL/GenBank/DDBJ databases">
        <authorList>
            <person name="Tafer H."/>
            <person name="Lopandic K."/>
        </authorList>
    </citation>
    <scope>NUCLEOTIDE SEQUENCE [LARGE SCALE GENOMIC DNA]</scope>
    <source>
        <strain evidence="5">CBS 366.77</strain>
    </source>
</reference>
<feature type="transmembrane region" description="Helical" evidence="2">
    <location>
        <begin position="159"/>
        <end position="177"/>
    </location>
</feature>
<protein>
    <recommendedName>
        <fullName evidence="3">Rhodopsin domain-containing protein</fullName>
    </recommendedName>
</protein>
<dbReference type="Pfam" id="PF20684">
    <property type="entry name" value="Fung_rhodopsin"/>
    <property type="match status" value="1"/>
</dbReference>
<name>A0A3A2ZX44_9EURO</name>
<evidence type="ECO:0000259" key="3">
    <source>
        <dbReference type="Pfam" id="PF20684"/>
    </source>
</evidence>
<gene>
    <name evidence="4" type="ORF">PHISCL_00051</name>
</gene>
<sequence length="365" mass="40384">MAIKVPPGQYPPFEVVDDQHHAGIIIITAAICLVVSLVCLLIRVYVRFLLSSSFGYDDMILLGATICSVVESIIVFYAASRGFGTTITLLNSKVIREIQKLLLASDIFYLLTLYLSKCCVVAIYQRLTPRKAHKNTLWAGFAFNTAVFARWQFITAIDIITEVLLFGFAFALVYGLQMPQKHKLVILASFASRLPLIVFASLRLSRFHNFANSKDPTFVGINHYVWTQVNLNYSLIACTVFCLRPFINAFTTFLGTAGDSNLGSSGRAYHDSSNLQASNRSRESYALNTLFNEQPEGDGNKLQARTTGARTPEAARTPPTSSGGRRAADSDHEEEGSVWSAKSTRMLIRKDVEYSVSHAPRGEGD</sequence>
<feature type="region of interest" description="Disordered" evidence="1">
    <location>
        <begin position="291"/>
        <end position="343"/>
    </location>
</feature>
<dbReference type="AlphaFoldDB" id="A0A3A2ZX44"/>
<feature type="transmembrane region" description="Helical" evidence="2">
    <location>
        <begin position="136"/>
        <end position="153"/>
    </location>
</feature>
<dbReference type="InterPro" id="IPR049326">
    <property type="entry name" value="Rhodopsin_dom_fungi"/>
</dbReference>
<dbReference type="Proteomes" id="UP000266188">
    <property type="component" value="Unassembled WGS sequence"/>
</dbReference>
<proteinExistence type="predicted"/>
<dbReference type="PANTHER" id="PTHR39614">
    <property type="entry name" value="INTEGRAL MEMBRANE PROTEIN"/>
    <property type="match status" value="1"/>
</dbReference>
<comment type="caution">
    <text evidence="4">The sequence shown here is derived from an EMBL/GenBank/DDBJ whole genome shotgun (WGS) entry which is preliminary data.</text>
</comment>
<accession>A0A3A2ZX44</accession>
<evidence type="ECO:0000313" key="5">
    <source>
        <dbReference type="Proteomes" id="UP000266188"/>
    </source>
</evidence>
<dbReference type="PANTHER" id="PTHR39614:SF2">
    <property type="entry name" value="INTEGRAL MEMBRANE PROTEIN"/>
    <property type="match status" value="1"/>
</dbReference>